<evidence type="ECO:0000256" key="8">
    <source>
        <dbReference type="ARBA" id="ARBA00023136"/>
    </source>
</evidence>
<comment type="similarity">
    <text evidence="2">Belongs to the oxidase-dependent Fe transporter (OFeT) (TC 9.A.10.1) family.</text>
</comment>
<dbReference type="InterPro" id="IPR009056">
    <property type="entry name" value="Cyt_c-like_dom"/>
</dbReference>
<feature type="signal peptide" evidence="11">
    <location>
        <begin position="1"/>
        <end position="26"/>
    </location>
</feature>
<feature type="transmembrane region" description="Helical" evidence="10">
    <location>
        <begin position="392"/>
        <end position="418"/>
    </location>
</feature>
<dbReference type="PANTHER" id="PTHR31632:SF2">
    <property type="entry name" value="PLASMA MEMBRANE IRON PERMEASE"/>
    <property type="match status" value="1"/>
</dbReference>
<evidence type="ECO:0000259" key="12">
    <source>
        <dbReference type="PROSITE" id="PS51007"/>
    </source>
</evidence>
<evidence type="ECO:0000256" key="2">
    <source>
        <dbReference type="ARBA" id="ARBA00008333"/>
    </source>
</evidence>
<evidence type="ECO:0000256" key="1">
    <source>
        <dbReference type="ARBA" id="ARBA00004141"/>
    </source>
</evidence>
<proteinExistence type="inferred from homology"/>
<keyword evidence="4 10" id="KW-0812">Transmembrane</keyword>
<feature type="domain" description="Cytochrome c" evidence="12">
    <location>
        <begin position="136"/>
        <end position="223"/>
    </location>
</feature>
<evidence type="ECO:0000256" key="4">
    <source>
        <dbReference type="ARBA" id="ARBA00022692"/>
    </source>
</evidence>
<sequence>MLPLRRSLWLFSWLLLFMLGVQFAIAAPQGAPADRAQRVVHILAYIAGDYGGAVDDGQVVSPSEYQEQQEFSRQAQQLLQSLPMDAGSQQLHAQMQSLITAIGEKAPAERVRQEADQLRLDLITHFNLQTAPQQTPSLSNGKRLFQANCIACHGINADGSGPQAAGMDPAPANFRDKDRFDTISPFGLSNTIHFGVSGTAMPGYGQFSQQELWDLAFYLSAIRYDPQQIEKGKALFEAEPSKWVERFQGLRGLSAQSDVQLLGNRNDPDARAVLSYLRQEPEATRSIVPSLTLSRERLNASWEAYKAADPERAYTLAVSAYLDGFEAVEPALNAVDRDLRTQIETEMGLYRNALRNRLDVAEVEPLHARVLASLDQAQDVLTSTKLSPTTGFLSAFTILLREGLEAVLVVAAIVTLLVRTNRRDLLTRVHAGWIAALFMGVLTWWLARELIQITGARREVIEGVTAMIAVVILFSISYWLIAKLEVEKWRRFLHEKIQKASGKGSVFALAGVTFIAVYREIFETVLFYQALWVQAGPSGHTPVLYGTLAAFVALLGVVWAIFKLGLKLPLRPFFAASSALIYLLAFIFAGKGILALQEAGWISSTPVSFVRIDLLGIYPNLEGLMLQGALTLAMLFALFHTFVWAPRVRVAH</sequence>
<dbReference type="SUPFAM" id="SSF46626">
    <property type="entry name" value="Cytochrome c"/>
    <property type="match status" value="1"/>
</dbReference>
<feature type="transmembrane region" description="Helical" evidence="10">
    <location>
        <begin position="624"/>
        <end position="645"/>
    </location>
</feature>
<feature type="transmembrane region" description="Helical" evidence="10">
    <location>
        <begin position="506"/>
        <end position="531"/>
    </location>
</feature>
<gene>
    <name evidence="13" type="ORF">WOB96_13120</name>
</gene>
<evidence type="ECO:0000256" key="5">
    <source>
        <dbReference type="ARBA" id="ARBA00022723"/>
    </source>
</evidence>
<keyword evidence="7 9" id="KW-0408">Iron</keyword>
<feature type="transmembrane region" description="Helical" evidence="10">
    <location>
        <begin position="425"/>
        <end position="446"/>
    </location>
</feature>
<keyword evidence="14" id="KW-1185">Reference proteome</keyword>
<organism evidence="13 14">
    <name type="scientific">Thermithiobacillus plumbiphilus</name>
    <dbReference type="NCBI Taxonomy" id="1729899"/>
    <lineage>
        <taxon>Bacteria</taxon>
        <taxon>Pseudomonadati</taxon>
        <taxon>Pseudomonadota</taxon>
        <taxon>Acidithiobacillia</taxon>
        <taxon>Acidithiobacillales</taxon>
        <taxon>Thermithiobacillaceae</taxon>
        <taxon>Thermithiobacillus</taxon>
    </lineage>
</organism>
<dbReference type="InterPro" id="IPR036909">
    <property type="entry name" value="Cyt_c-like_dom_sf"/>
</dbReference>
<evidence type="ECO:0000256" key="10">
    <source>
        <dbReference type="SAM" id="Phobius"/>
    </source>
</evidence>
<dbReference type="PROSITE" id="PS51007">
    <property type="entry name" value="CYTC"/>
    <property type="match status" value="1"/>
</dbReference>
<evidence type="ECO:0000313" key="13">
    <source>
        <dbReference type="EMBL" id="MEK8090693.1"/>
    </source>
</evidence>
<evidence type="ECO:0000256" key="3">
    <source>
        <dbReference type="ARBA" id="ARBA00022617"/>
    </source>
</evidence>
<dbReference type="Pfam" id="PF03239">
    <property type="entry name" value="FTR1"/>
    <property type="match status" value="1"/>
</dbReference>
<evidence type="ECO:0000256" key="6">
    <source>
        <dbReference type="ARBA" id="ARBA00022989"/>
    </source>
</evidence>
<accession>A0ABU9DD92</accession>
<reference evidence="13 14" key="1">
    <citation type="submission" date="2024-04" db="EMBL/GenBank/DDBJ databases">
        <authorList>
            <person name="Abashina T."/>
            <person name="Shaikin A."/>
        </authorList>
    </citation>
    <scope>NUCLEOTIDE SEQUENCE [LARGE SCALE GENOMIC DNA]</scope>
    <source>
        <strain evidence="13 14">AAFK</strain>
    </source>
</reference>
<feature type="transmembrane region" description="Helical" evidence="10">
    <location>
        <begin position="543"/>
        <end position="562"/>
    </location>
</feature>
<evidence type="ECO:0000256" key="11">
    <source>
        <dbReference type="SAM" id="SignalP"/>
    </source>
</evidence>
<comment type="caution">
    <text evidence="13">The sequence shown here is derived from an EMBL/GenBank/DDBJ whole genome shotgun (WGS) entry which is preliminary data.</text>
</comment>
<keyword evidence="6 10" id="KW-1133">Transmembrane helix</keyword>
<protein>
    <submittedName>
        <fullName evidence="13">Cytochrome c/FTR1 family iron permease</fullName>
    </submittedName>
</protein>
<feature type="chain" id="PRO_5047024746" evidence="11">
    <location>
        <begin position="27"/>
        <end position="652"/>
    </location>
</feature>
<keyword evidence="5 9" id="KW-0479">Metal-binding</keyword>
<dbReference type="EMBL" id="JBBPCO010000014">
    <property type="protein sequence ID" value="MEK8090693.1"/>
    <property type="molecule type" value="Genomic_DNA"/>
</dbReference>
<evidence type="ECO:0000256" key="7">
    <source>
        <dbReference type="ARBA" id="ARBA00023004"/>
    </source>
</evidence>
<keyword evidence="11" id="KW-0732">Signal</keyword>
<keyword evidence="3 9" id="KW-0349">Heme</keyword>
<feature type="transmembrane region" description="Helical" evidence="10">
    <location>
        <begin position="466"/>
        <end position="486"/>
    </location>
</feature>
<dbReference type="Pfam" id="PF00034">
    <property type="entry name" value="Cytochrom_C"/>
    <property type="match status" value="1"/>
</dbReference>
<name>A0ABU9DD92_9PROT</name>
<dbReference type="Proteomes" id="UP001446205">
    <property type="component" value="Unassembled WGS sequence"/>
</dbReference>
<feature type="transmembrane region" description="Helical" evidence="10">
    <location>
        <begin position="574"/>
        <end position="596"/>
    </location>
</feature>
<dbReference type="Gene3D" id="1.10.760.10">
    <property type="entry name" value="Cytochrome c-like domain"/>
    <property type="match status" value="1"/>
</dbReference>
<dbReference type="PANTHER" id="PTHR31632">
    <property type="entry name" value="IRON TRANSPORTER FTH1"/>
    <property type="match status" value="1"/>
</dbReference>
<dbReference type="RefSeq" id="WP_341371747.1">
    <property type="nucleotide sequence ID" value="NZ_JBBPCO010000014.1"/>
</dbReference>
<evidence type="ECO:0000256" key="9">
    <source>
        <dbReference type="PROSITE-ProRule" id="PRU00433"/>
    </source>
</evidence>
<evidence type="ECO:0000313" key="14">
    <source>
        <dbReference type="Proteomes" id="UP001446205"/>
    </source>
</evidence>
<comment type="subcellular location">
    <subcellularLocation>
        <location evidence="1">Membrane</location>
        <topology evidence="1">Multi-pass membrane protein</topology>
    </subcellularLocation>
</comment>
<dbReference type="InterPro" id="IPR004923">
    <property type="entry name" value="FTR1/Fip1/EfeU"/>
</dbReference>
<keyword evidence="8 10" id="KW-0472">Membrane</keyword>